<feature type="region of interest" description="Disordered" evidence="1">
    <location>
        <begin position="379"/>
        <end position="403"/>
    </location>
</feature>
<dbReference type="InterPro" id="IPR053204">
    <property type="entry name" value="Oxopyrrolidines_Biosynth-assoc"/>
</dbReference>
<organism evidence="2 3">
    <name type="scientific">Apiospora saccharicola</name>
    <dbReference type="NCBI Taxonomy" id="335842"/>
    <lineage>
        <taxon>Eukaryota</taxon>
        <taxon>Fungi</taxon>
        <taxon>Dikarya</taxon>
        <taxon>Ascomycota</taxon>
        <taxon>Pezizomycotina</taxon>
        <taxon>Sordariomycetes</taxon>
        <taxon>Xylariomycetidae</taxon>
        <taxon>Amphisphaeriales</taxon>
        <taxon>Apiosporaceae</taxon>
        <taxon>Apiospora</taxon>
    </lineage>
</organism>
<evidence type="ECO:0000313" key="2">
    <source>
        <dbReference type="EMBL" id="KAK8078307.1"/>
    </source>
</evidence>
<reference evidence="2 3" key="1">
    <citation type="submission" date="2023-01" db="EMBL/GenBank/DDBJ databases">
        <title>Analysis of 21 Apiospora genomes using comparative genomics revels a genus with tremendous synthesis potential of carbohydrate active enzymes and secondary metabolites.</title>
        <authorList>
            <person name="Sorensen T."/>
        </authorList>
    </citation>
    <scope>NUCLEOTIDE SEQUENCE [LARGE SCALE GENOMIC DNA]</scope>
    <source>
        <strain evidence="2 3">CBS 83171</strain>
    </source>
</reference>
<protein>
    <submittedName>
        <fullName evidence="2">Uncharacterized protein</fullName>
    </submittedName>
</protein>
<sequence>MYFFGWGIIHDEPKFANDGGGGLYGVIRNRHKRGCSAVVFGGGSDLEEFARHELARRWVNRHAFYTNLYGIGWVNISMECAHFIELAFMKPPAAHAAEDPAWPDNHVAAAAQWIDYSGPALSRELKSPSGAKTNPPRQGRRAPKGESVERTMVYHVFLDAAEQIPYDHMCQMKLARLVFALRGPPRTGTVEKLVRDRRQSKGLVAYPLKHPYEEVNLEEPASRERAQRWIKVNAFYANISVWSWDKTSSYMRRVMALAFDNGFDDLHGLKPYARWTRDEKYWRDPHVSAAAQWIIYSGQYIFRGLMNPSETLEIEHESPFRLPRVEPLSDWRRWKQGFRDVSNDPERQDEARALAKRAANLMEALEENMMPRWGEIQVAEGQNTKDSLAGSSASLNKQPDSSQ</sequence>
<feature type="region of interest" description="Disordered" evidence="1">
    <location>
        <begin position="124"/>
        <end position="146"/>
    </location>
</feature>
<dbReference type="Pfam" id="PF12311">
    <property type="entry name" value="DUF3632"/>
    <property type="match status" value="2"/>
</dbReference>
<dbReference type="Proteomes" id="UP001446871">
    <property type="component" value="Unassembled WGS sequence"/>
</dbReference>
<evidence type="ECO:0000256" key="1">
    <source>
        <dbReference type="SAM" id="MobiDB-lite"/>
    </source>
</evidence>
<gene>
    <name evidence="2" type="ORF">PG996_004477</name>
</gene>
<proteinExistence type="predicted"/>
<accession>A0ABR1W5G1</accession>
<comment type="caution">
    <text evidence="2">The sequence shown here is derived from an EMBL/GenBank/DDBJ whole genome shotgun (WGS) entry which is preliminary data.</text>
</comment>
<keyword evidence="3" id="KW-1185">Reference proteome</keyword>
<dbReference type="PANTHER" id="PTHR38797:SF4">
    <property type="entry name" value="NUCLEAR PORE COMPLEX PROTEIN NUP85"/>
    <property type="match status" value="1"/>
</dbReference>
<dbReference type="EMBL" id="JAQQWM010000002">
    <property type="protein sequence ID" value="KAK8078307.1"/>
    <property type="molecule type" value="Genomic_DNA"/>
</dbReference>
<dbReference type="PANTHER" id="PTHR38797">
    <property type="entry name" value="NUCLEAR PORE COMPLEX PROTEIN NUP85-RELATED"/>
    <property type="match status" value="1"/>
</dbReference>
<feature type="compositionally biased region" description="Polar residues" evidence="1">
    <location>
        <begin position="380"/>
        <end position="403"/>
    </location>
</feature>
<evidence type="ECO:0000313" key="3">
    <source>
        <dbReference type="Proteomes" id="UP001446871"/>
    </source>
</evidence>
<dbReference type="InterPro" id="IPR022085">
    <property type="entry name" value="OpdG"/>
</dbReference>
<name>A0ABR1W5G1_9PEZI</name>